<dbReference type="AlphaFoldDB" id="A0A4R5TTG5"/>
<gene>
    <name evidence="1" type="ORF">E2F46_09765</name>
</gene>
<evidence type="ECO:0000313" key="1">
    <source>
        <dbReference type="EMBL" id="TDK23808.1"/>
    </source>
</evidence>
<dbReference type="Gene3D" id="2.40.30.100">
    <property type="entry name" value="AF2212/PG0164-like"/>
    <property type="match status" value="1"/>
</dbReference>
<dbReference type="InterPro" id="IPR037079">
    <property type="entry name" value="AF2212/PG0164-like_sf"/>
</dbReference>
<dbReference type="InterPro" id="IPR015018">
    <property type="entry name" value="DUF1905"/>
</dbReference>
<sequence length="186" mass="20128">MPRTIEKIAFKATLQRPAEPKDATWTFLVLPSGASAKLPARGMVTVEGTLAGQSFQATLEPDGEGSHWLKVDKALHESAGVDAGDTVALEVAPVREEPEPKVPPDVRKALADHPAAMATWQDITAIARRDWIHWITSGKKAETRVKRIATACDMLGSGKRRACCFDRSGKYSRGNMGAPRAADRKA</sequence>
<dbReference type="RefSeq" id="WP_133321905.1">
    <property type="nucleotide sequence ID" value="NZ_SMTF01000006.1"/>
</dbReference>
<protein>
    <submittedName>
        <fullName evidence="1">DUF1905 domain-containing protein</fullName>
    </submittedName>
</protein>
<dbReference type="Pfam" id="PF13376">
    <property type="entry name" value="OmdA"/>
    <property type="match status" value="1"/>
</dbReference>
<dbReference type="EMBL" id="SMTF01000006">
    <property type="protein sequence ID" value="TDK23808.1"/>
    <property type="molecule type" value="Genomic_DNA"/>
</dbReference>
<reference evidence="1 2" key="1">
    <citation type="submission" date="2019-03" db="EMBL/GenBank/DDBJ databases">
        <title>Luteimonas zhaokaii sp.nov., isolated from the rectal contents of Plateau pika in Yushu, Qinghai Province, China.</title>
        <authorList>
            <person name="Zhang G."/>
        </authorList>
    </citation>
    <scope>NUCLEOTIDE SEQUENCE [LARGE SCALE GENOMIC DNA]</scope>
    <source>
        <strain evidence="1 2">B9</strain>
    </source>
</reference>
<name>A0A4R5TTG5_9GAMM</name>
<dbReference type="Proteomes" id="UP000294796">
    <property type="component" value="Unassembled WGS sequence"/>
</dbReference>
<accession>A0A4R5TTG5</accession>
<organism evidence="1 2">
    <name type="scientific">Luteimonas aestuarii</name>
    <dbReference type="NCBI Taxonomy" id="453837"/>
    <lineage>
        <taxon>Bacteria</taxon>
        <taxon>Pseudomonadati</taxon>
        <taxon>Pseudomonadota</taxon>
        <taxon>Gammaproteobacteria</taxon>
        <taxon>Lysobacterales</taxon>
        <taxon>Lysobacteraceae</taxon>
        <taxon>Luteimonas</taxon>
    </lineage>
</organism>
<dbReference type="SUPFAM" id="SSF141694">
    <property type="entry name" value="AF2212/PG0164-like"/>
    <property type="match status" value="1"/>
</dbReference>
<dbReference type="Pfam" id="PF08922">
    <property type="entry name" value="DUF1905"/>
    <property type="match status" value="1"/>
</dbReference>
<keyword evidence="2" id="KW-1185">Reference proteome</keyword>
<comment type="caution">
    <text evidence="1">The sequence shown here is derived from an EMBL/GenBank/DDBJ whole genome shotgun (WGS) entry which is preliminary data.</text>
</comment>
<dbReference type="OrthoDB" id="9803948at2"/>
<proteinExistence type="predicted"/>
<evidence type="ECO:0000313" key="2">
    <source>
        <dbReference type="Proteomes" id="UP000294796"/>
    </source>
</evidence>